<evidence type="ECO:0000256" key="2">
    <source>
        <dbReference type="ARBA" id="ARBA00022747"/>
    </source>
</evidence>
<protein>
    <submittedName>
        <fullName evidence="5">Restriction endonuclease subunit S</fullName>
    </submittedName>
</protein>
<dbReference type="InterPro" id="IPR000055">
    <property type="entry name" value="Restrct_endonuc_typeI_TRD"/>
</dbReference>
<dbReference type="Pfam" id="PF01420">
    <property type="entry name" value="Methylase_S"/>
    <property type="match status" value="1"/>
</dbReference>
<dbReference type="Gene3D" id="3.90.220.20">
    <property type="entry name" value="DNA methylase specificity domains"/>
    <property type="match status" value="1"/>
</dbReference>
<dbReference type="GO" id="GO:0003677">
    <property type="term" value="F:DNA binding"/>
    <property type="evidence" value="ECO:0007669"/>
    <property type="project" value="UniProtKB-KW"/>
</dbReference>
<dbReference type="PANTHER" id="PTHR30408">
    <property type="entry name" value="TYPE-1 RESTRICTION ENZYME ECOKI SPECIFICITY PROTEIN"/>
    <property type="match status" value="1"/>
</dbReference>
<evidence type="ECO:0000313" key="6">
    <source>
        <dbReference type="Proteomes" id="UP000537890"/>
    </source>
</evidence>
<comment type="caution">
    <text evidence="5">The sequence shown here is derived from an EMBL/GenBank/DDBJ whole genome shotgun (WGS) entry which is preliminary data.</text>
</comment>
<evidence type="ECO:0000259" key="4">
    <source>
        <dbReference type="Pfam" id="PF01420"/>
    </source>
</evidence>
<dbReference type="InterPro" id="IPR044946">
    <property type="entry name" value="Restrct_endonuc_typeI_TRD_sf"/>
</dbReference>
<keyword evidence="3" id="KW-0238">DNA-binding</keyword>
<reference evidence="5 6" key="1">
    <citation type="submission" date="2020-05" db="EMBL/GenBank/DDBJ databases">
        <title>Horizontal transmission and recombination maintain forever young bacterial symbiont genomes.</title>
        <authorList>
            <person name="Russell S.L."/>
            <person name="Pepper-Tunick E."/>
            <person name="Svedberg J."/>
            <person name="Byrne A."/>
            <person name="Ruelas Castillo J."/>
            <person name="Vollmers C."/>
            <person name="Beinart R.A."/>
            <person name="Corbett-Detig R."/>
        </authorList>
    </citation>
    <scope>NUCLEOTIDE SEQUENCE [LARGE SCALE GENOMIC DNA]</scope>
    <source>
        <strain evidence="5">4727-3</strain>
    </source>
</reference>
<accession>A0A7Z0SDY6</accession>
<dbReference type="GO" id="GO:0004519">
    <property type="term" value="F:endonuclease activity"/>
    <property type="evidence" value="ECO:0007669"/>
    <property type="project" value="UniProtKB-KW"/>
</dbReference>
<evidence type="ECO:0000256" key="1">
    <source>
        <dbReference type="ARBA" id="ARBA00010923"/>
    </source>
</evidence>
<dbReference type="GO" id="GO:0009307">
    <property type="term" value="P:DNA restriction-modification system"/>
    <property type="evidence" value="ECO:0007669"/>
    <property type="project" value="UniProtKB-KW"/>
</dbReference>
<sequence>MGIYKRRHVLKKEAYLPIRLGANIGRTAIYQSEKKALASNHVNILIVDKEDPEYVAFVINSLVGRLQTERLSAGSAQAELYPKDIENFVIPFISEEKQNQIKKKVTDSFTLRKQSKHLLDCAKKAVEMAIEKDEKTAINWLESQIS</sequence>
<keyword evidence="5" id="KW-0378">Hydrolase</keyword>
<name>A0A7Z0SDY6_9GAMM</name>
<dbReference type="PANTHER" id="PTHR30408:SF12">
    <property type="entry name" value="TYPE I RESTRICTION ENZYME MJAVIII SPECIFICITY SUBUNIT"/>
    <property type="match status" value="1"/>
</dbReference>
<organism evidence="5 6">
    <name type="scientific">Candidatus Methanofishera endochildressiae</name>
    <dbReference type="NCBI Taxonomy" id="2738884"/>
    <lineage>
        <taxon>Bacteria</taxon>
        <taxon>Pseudomonadati</taxon>
        <taxon>Pseudomonadota</taxon>
        <taxon>Gammaproteobacteria</taxon>
        <taxon>Candidatus Methanofishera</taxon>
    </lineage>
</organism>
<feature type="domain" description="Type I restriction modification DNA specificity" evidence="4">
    <location>
        <begin position="18"/>
        <end position="107"/>
    </location>
</feature>
<dbReference type="InterPro" id="IPR052021">
    <property type="entry name" value="Type-I_RS_S_subunit"/>
</dbReference>
<dbReference type="AlphaFoldDB" id="A0A7Z0SDY6"/>
<comment type="similarity">
    <text evidence="1">Belongs to the type-I restriction system S methylase family.</text>
</comment>
<keyword evidence="5" id="KW-0255">Endonuclease</keyword>
<keyword evidence="2" id="KW-0680">Restriction system</keyword>
<dbReference type="SUPFAM" id="SSF116734">
    <property type="entry name" value="DNA methylase specificity domain"/>
    <property type="match status" value="1"/>
</dbReference>
<keyword evidence="5" id="KW-0540">Nuclease</keyword>
<dbReference type="Proteomes" id="UP000537890">
    <property type="component" value="Unassembled WGS sequence"/>
</dbReference>
<dbReference type="EMBL" id="JACCHS010000110">
    <property type="protein sequence ID" value="NYT47244.1"/>
    <property type="molecule type" value="Genomic_DNA"/>
</dbReference>
<evidence type="ECO:0000256" key="3">
    <source>
        <dbReference type="ARBA" id="ARBA00023125"/>
    </source>
</evidence>
<proteinExistence type="inferred from homology"/>
<gene>
    <name evidence="5" type="ORF">H0A75_06355</name>
</gene>
<evidence type="ECO:0000313" key="5">
    <source>
        <dbReference type="EMBL" id="NYT47244.1"/>
    </source>
</evidence>